<gene>
    <name evidence="5" type="ORF">EA656_16995</name>
</gene>
<sequence length="585" mass="63561">MGIKYFVHVACGHQHSSRRTAIRARLQTMGLQALAVLGDGIVYVSEADDVLRFANGDLVVGELFSRDGTRITDATRLLGAASSKAALEFVLTACWGDYVLLQQVPGDDYAITLMRSPSPASALQCVYSLGEAEGFITSDINLAIRSGLYERRVDLAGIVRSLAYPNLKASSTGLLNVSELPPGSVLRASREGHRVTRAWSPWDFVGGDQRCSNFKDAALLVRQSIDMVVRAYAGRHKNVLLELSGGLDSSIVGTSLAKTSARVACQSLTTPLPGTDETDYAQSVADMLGAPLSVLELGYDEAPFNYPVPREFCSPCIGMLQFAVNRVMGRTAQARGCDAYFCGAGGDSVFCFLSTASPAADALRSAGLGEGLRTVRDLAEFHQCTVWKAGRLAIRRLVVERPPISARTDFLKKGVEVRDPEAHPWNSGPNAALVGDRERIAELASTQLFREGCARGLVRPLRMPLLAQPVVEACLRVPSWMWFREGQNRAVARQAFADRLPSNVLNRKSKGTFTAYLGAIYRRRSPDMLRFLTEGSLQAQGILDADALQALATTSEPASEATFMRLFHLCAVENWVQQQSCSEQS</sequence>
<dbReference type="InterPro" id="IPR014729">
    <property type="entry name" value="Rossmann-like_a/b/a_fold"/>
</dbReference>
<name>A0A4Q8LPZ4_9GAMM</name>
<dbReference type="Pfam" id="PF00733">
    <property type="entry name" value="Asn_synthase"/>
    <property type="match status" value="1"/>
</dbReference>
<comment type="caution">
    <text evidence="5">The sequence shown here is derived from an EMBL/GenBank/DDBJ whole genome shotgun (WGS) entry which is preliminary data.</text>
</comment>
<dbReference type="EMBL" id="SHMF01000005">
    <property type="protein sequence ID" value="TAA32305.1"/>
    <property type="molecule type" value="Genomic_DNA"/>
</dbReference>
<proteinExistence type="predicted"/>
<dbReference type="InterPro" id="IPR051786">
    <property type="entry name" value="ASN_synthetase/amidase"/>
</dbReference>
<dbReference type="PANTHER" id="PTHR43284:SF1">
    <property type="entry name" value="ASPARAGINE SYNTHETASE"/>
    <property type="match status" value="1"/>
</dbReference>
<dbReference type="PANTHER" id="PTHR43284">
    <property type="entry name" value="ASPARAGINE SYNTHETASE (GLUTAMINE-HYDROLYZING)"/>
    <property type="match status" value="1"/>
</dbReference>
<feature type="domain" description="Asparagine synthetase" evidence="4">
    <location>
        <begin position="230"/>
        <end position="576"/>
    </location>
</feature>
<evidence type="ECO:0000256" key="2">
    <source>
        <dbReference type="ARBA" id="ARBA00012737"/>
    </source>
</evidence>
<evidence type="ECO:0000313" key="5">
    <source>
        <dbReference type="EMBL" id="TAA32305.1"/>
    </source>
</evidence>
<organism evidence="5 6">
    <name type="scientific">Pseudoxanthomonas winnipegensis</name>
    <dbReference type="NCBI Taxonomy" id="2480810"/>
    <lineage>
        <taxon>Bacteria</taxon>
        <taxon>Pseudomonadati</taxon>
        <taxon>Pseudomonadota</taxon>
        <taxon>Gammaproteobacteria</taxon>
        <taxon>Lysobacterales</taxon>
        <taxon>Lysobacteraceae</taxon>
        <taxon>Pseudoxanthomonas</taxon>
    </lineage>
</organism>
<dbReference type="GO" id="GO:0004066">
    <property type="term" value="F:asparagine synthase (glutamine-hydrolyzing) activity"/>
    <property type="evidence" value="ECO:0007669"/>
    <property type="project" value="UniProtKB-EC"/>
</dbReference>
<reference evidence="5 6" key="1">
    <citation type="submission" date="2019-02" db="EMBL/GenBank/DDBJ databases">
        <title>WGS of Pseudoxanthomonas species novum from clinical isolates.</title>
        <authorList>
            <person name="Bernier A.-M."/>
            <person name="Bernard K."/>
            <person name="Vachon A."/>
        </authorList>
    </citation>
    <scope>NUCLEOTIDE SEQUENCE [LARGE SCALE GENOMIC DNA]</scope>
    <source>
        <strain evidence="5 6">NML140781</strain>
    </source>
</reference>
<comment type="catalytic activity">
    <reaction evidence="3">
        <text>L-aspartate + L-glutamine + ATP + H2O = L-asparagine + L-glutamate + AMP + diphosphate + H(+)</text>
        <dbReference type="Rhea" id="RHEA:12228"/>
        <dbReference type="ChEBI" id="CHEBI:15377"/>
        <dbReference type="ChEBI" id="CHEBI:15378"/>
        <dbReference type="ChEBI" id="CHEBI:29985"/>
        <dbReference type="ChEBI" id="CHEBI:29991"/>
        <dbReference type="ChEBI" id="CHEBI:30616"/>
        <dbReference type="ChEBI" id="CHEBI:33019"/>
        <dbReference type="ChEBI" id="CHEBI:58048"/>
        <dbReference type="ChEBI" id="CHEBI:58359"/>
        <dbReference type="ChEBI" id="CHEBI:456215"/>
        <dbReference type="EC" id="6.3.5.4"/>
    </reaction>
</comment>
<evidence type="ECO:0000313" key="6">
    <source>
        <dbReference type="Proteomes" id="UP000292087"/>
    </source>
</evidence>
<evidence type="ECO:0000256" key="1">
    <source>
        <dbReference type="ARBA" id="ARBA00005187"/>
    </source>
</evidence>
<evidence type="ECO:0000256" key="3">
    <source>
        <dbReference type="ARBA" id="ARBA00048741"/>
    </source>
</evidence>
<comment type="pathway">
    <text evidence="1">Amino-acid biosynthesis; L-asparagine biosynthesis; L-asparagine from L-aspartate (L-Gln route): step 1/1.</text>
</comment>
<dbReference type="AlphaFoldDB" id="A0A4Q8LPZ4"/>
<dbReference type="InterPro" id="IPR001962">
    <property type="entry name" value="Asn_synthase"/>
</dbReference>
<dbReference type="Gene3D" id="3.40.50.620">
    <property type="entry name" value="HUPs"/>
    <property type="match status" value="1"/>
</dbReference>
<dbReference type="Proteomes" id="UP000292087">
    <property type="component" value="Unassembled WGS sequence"/>
</dbReference>
<accession>A0A4Q8LPZ4</accession>
<dbReference type="GO" id="GO:0006529">
    <property type="term" value="P:asparagine biosynthetic process"/>
    <property type="evidence" value="ECO:0007669"/>
    <property type="project" value="InterPro"/>
</dbReference>
<dbReference type="EC" id="6.3.5.4" evidence="2"/>
<evidence type="ECO:0000259" key="4">
    <source>
        <dbReference type="Pfam" id="PF00733"/>
    </source>
</evidence>
<dbReference type="SUPFAM" id="SSF52402">
    <property type="entry name" value="Adenine nucleotide alpha hydrolases-like"/>
    <property type="match status" value="1"/>
</dbReference>
<protein>
    <recommendedName>
        <fullName evidence="2">asparagine synthase (glutamine-hydrolyzing)</fullName>
        <ecNumber evidence="2">6.3.5.4</ecNumber>
    </recommendedName>
</protein>